<dbReference type="EMBL" id="MDHJ01000001">
    <property type="protein sequence ID" value="OUE10087.1"/>
    <property type="molecule type" value="Genomic_DNA"/>
</dbReference>
<gene>
    <name evidence="3" type="ORF">CMsap09_14165</name>
</gene>
<feature type="compositionally biased region" description="Acidic residues" evidence="2">
    <location>
        <begin position="294"/>
        <end position="311"/>
    </location>
</feature>
<feature type="transmembrane region" description="Helical" evidence="1">
    <location>
        <begin position="42"/>
        <end position="61"/>
    </location>
</feature>
<protein>
    <recommendedName>
        <fullName evidence="1">SURF1-like protein</fullName>
    </recommendedName>
</protein>
<feature type="transmembrane region" description="Helical" evidence="1">
    <location>
        <begin position="257"/>
        <end position="278"/>
    </location>
</feature>
<name>A0A251XX31_9MICO</name>
<comment type="similarity">
    <text evidence="1">Belongs to the SURF1 family.</text>
</comment>
<dbReference type="InterPro" id="IPR002994">
    <property type="entry name" value="Surf1/Shy1"/>
</dbReference>
<reference evidence="3 4" key="1">
    <citation type="submission" date="2016-08" db="EMBL/GenBank/DDBJ databases">
        <title>Genome sequence of Clavibacter michiganensis spp. strain CASJ009.</title>
        <authorList>
            <person name="Thapa S.P."/>
            <person name="Coaker G."/>
        </authorList>
    </citation>
    <scope>NUCLEOTIDE SEQUENCE [LARGE SCALE GENOMIC DNA]</scope>
    <source>
        <strain evidence="3">CASJ009</strain>
    </source>
</reference>
<evidence type="ECO:0000313" key="4">
    <source>
        <dbReference type="Proteomes" id="UP000195106"/>
    </source>
</evidence>
<keyword evidence="1" id="KW-0812">Transmembrane</keyword>
<evidence type="ECO:0000256" key="1">
    <source>
        <dbReference type="RuleBase" id="RU363076"/>
    </source>
</evidence>
<dbReference type="Proteomes" id="UP000195106">
    <property type="component" value="Unassembled WGS sequence"/>
</dbReference>
<proteinExistence type="inferred from homology"/>
<evidence type="ECO:0000313" key="3">
    <source>
        <dbReference type="EMBL" id="OUE10087.1"/>
    </source>
</evidence>
<feature type="region of interest" description="Disordered" evidence="2">
    <location>
        <begin position="288"/>
        <end position="332"/>
    </location>
</feature>
<feature type="compositionally biased region" description="Low complexity" evidence="2">
    <location>
        <begin position="11"/>
        <end position="24"/>
    </location>
</feature>
<sequence>MTHAPDHRTPASGRAASGSAHAVGPEGPGPTIGQVARRPRSVALLALALVIAAGFAALGQWQLARAVESGVVIERDTETALPLGTLVEPQGYVTDRSAGHMVTVSGTLVPGDFVVVADRRNDDRTGAWVVGHLAITDAGVPADPDQGALPDSVPVALGWAETDTEAARVAAALDAGDGAPTGVVEVVGRFLPSEQPEPPGSGQDPERMTRLSTAALVNLWPGDVGAVYNGFIVASSPIASLADIDSPPPSEAVQLNWLNIFYAAEWAVFAIFAIVIWYRTVRDTWTREQPGYREDEDEDEDDDEDDDEGSREDDLAAPAGASRPGSRADADR</sequence>
<comment type="caution">
    <text evidence="3">The sequence shown here is derived from an EMBL/GenBank/DDBJ whole genome shotgun (WGS) entry which is preliminary data.</text>
</comment>
<feature type="region of interest" description="Disordered" evidence="2">
    <location>
        <begin position="1"/>
        <end position="34"/>
    </location>
</feature>
<dbReference type="PROSITE" id="PS50895">
    <property type="entry name" value="SURF1"/>
    <property type="match status" value="1"/>
</dbReference>
<accession>A0A251XX31</accession>
<keyword evidence="1" id="KW-0472">Membrane</keyword>
<dbReference type="AlphaFoldDB" id="A0A251XX31"/>
<dbReference type="GO" id="GO:0005886">
    <property type="term" value="C:plasma membrane"/>
    <property type="evidence" value="ECO:0007669"/>
    <property type="project" value="UniProtKB-SubCell"/>
</dbReference>
<comment type="subcellular location">
    <subcellularLocation>
        <location evidence="1">Cell membrane</location>
        <topology evidence="1">Multi-pass membrane protein</topology>
    </subcellularLocation>
</comment>
<keyword evidence="1" id="KW-1133">Transmembrane helix</keyword>
<keyword evidence="1" id="KW-1003">Cell membrane</keyword>
<organism evidence="3 4">
    <name type="scientific">Clavibacter michiganensis</name>
    <dbReference type="NCBI Taxonomy" id="28447"/>
    <lineage>
        <taxon>Bacteria</taxon>
        <taxon>Bacillati</taxon>
        <taxon>Actinomycetota</taxon>
        <taxon>Actinomycetes</taxon>
        <taxon>Micrococcales</taxon>
        <taxon>Microbacteriaceae</taxon>
        <taxon>Clavibacter</taxon>
    </lineage>
</organism>
<dbReference type="Pfam" id="PF02104">
    <property type="entry name" value="SURF1"/>
    <property type="match status" value="1"/>
</dbReference>
<evidence type="ECO:0000256" key="2">
    <source>
        <dbReference type="SAM" id="MobiDB-lite"/>
    </source>
</evidence>